<reference evidence="1 2" key="1">
    <citation type="submission" date="2012-01" db="EMBL/GenBank/DDBJ databases">
        <title>Improved High-Quality Draft sequence of Metallosphaera yellowstonensis MK1.</title>
        <authorList>
            <consortium name="US DOE Joint Genome Institute"/>
            <person name="Lucas S."/>
            <person name="Han J."/>
            <person name="Cheng J.-F."/>
            <person name="Goodwin L."/>
            <person name="Pitluck S."/>
            <person name="Peters L."/>
            <person name="Teshima H."/>
            <person name="Detter J.C."/>
            <person name="Han C."/>
            <person name="Tapia R."/>
            <person name="Land M."/>
            <person name="Hauser L."/>
            <person name="Kyrpides N."/>
            <person name="Kozubal M."/>
            <person name="Macur R.E."/>
            <person name="Jay Z."/>
            <person name="Inskeep W."/>
            <person name="Woyke T."/>
        </authorList>
    </citation>
    <scope>NUCLEOTIDE SEQUENCE [LARGE SCALE GENOMIC DNA]</scope>
    <source>
        <strain evidence="1 2">MK1</strain>
    </source>
</reference>
<dbReference type="OrthoDB" id="34517at2157"/>
<dbReference type="HOGENOM" id="CLU_1891468_0_0_2"/>
<evidence type="ECO:0000313" key="1">
    <source>
        <dbReference type="EMBL" id="EHP69176.1"/>
    </source>
</evidence>
<name>H2C5U9_9CREN</name>
<keyword evidence="2" id="KW-1185">Reference proteome</keyword>
<organism evidence="1 2">
    <name type="scientific">Metallosphaera yellowstonensis MK1</name>
    <dbReference type="NCBI Taxonomy" id="671065"/>
    <lineage>
        <taxon>Archaea</taxon>
        <taxon>Thermoproteota</taxon>
        <taxon>Thermoprotei</taxon>
        <taxon>Sulfolobales</taxon>
        <taxon>Sulfolobaceae</taxon>
        <taxon>Metallosphaera</taxon>
    </lineage>
</organism>
<evidence type="ECO:0000313" key="2">
    <source>
        <dbReference type="Proteomes" id="UP000003980"/>
    </source>
</evidence>
<gene>
    <name evidence="1" type="ORF">MetMK1DRAFT_00019220</name>
</gene>
<protein>
    <recommendedName>
        <fullName evidence="3">Archaeal flagellin-like protein</fullName>
    </recommendedName>
</protein>
<proteinExistence type="predicted"/>
<dbReference type="eggNOG" id="arCOG06000">
    <property type="taxonomic scope" value="Archaea"/>
</dbReference>
<dbReference type="STRING" id="671065.MetMK1DRAFT_00019220"/>
<evidence type="ECO:0008006" key="3">
    <source>
        <dbReference type="Google" id="ProtNLM"/>
    </source>
</evidence>
<dbReference type="AlphaFoldDB" id="H2C5U9"/>
<accession>H2C5U9</accession>
<dbReference type="EMBL" id="JH597768">
    <property type="protein sequence ID" value="EHP69176.1"/>
    <property type="molecule type" value="Genomic_DNA"/>
</dbReference>
<sequence length="134" mass="14654">MDSVKLAASLLAVAFLIAAAVELNLRESLGESVQQILSLRQSLKNPSLKTVSETASNITFSLQNPYNLTIYVYSVTGPYVSLERPSVIPPLQNGTFTLKITNFSAFESLAKSREENITLLIGLAQFNFTVEVNL</sequence>
<dbReference type="Proteomes" id="UP000003980">
    <property type="component" value="Unassembled WGS sequence"/>
</dbReference>
<dbReference type="RefSeq" id="WP_009072940.1">
    <property type="nucleotide sequence ID" value="NZ_JH597768.1"/>
</dbReference>